<proteinExistence type="predicted"/>
<protein>
    <submittedName>
        <fullName evidence="1">Uncharacterized protein</fullName>
    </submittedName>
</protein>
<reference evidence="1 2" key="1">
    <citation type="submission" date="2024-11" db="EMBL/GenBank/DDBJ databases">
        <title>A near-complete genome assembly of Cinchona calisaya.</title>
        <authorList>
            <person name="Lian D.C."/>
            <person name="Zhao X.W."/>
            <person name="Wei L."/>
        </authorList>
    </citation>
    <scope>NUCLEOTIDE SEQUENCE [LARGE SCALE GENOMIC DNA]</scope>
    <source>
        <tissue evidence="1">Nenye</tissue>
    </source>
</reference>
<gene>
    <name evidence="1" type="ORF">ACH5RR_040133</name>
</gene>
<dbReference type="Proteomes" id="UP001630127">
    <property type="component" value="Unassembled WGS sequence"/>
</dbReference>
<dbReference type="AlphaFoldDB" id="A0ABD2XSH5"/>
<evidence type="ECO:0000313" key="1">
    <source>
        <dbReference type="EMBL" id="KAL3497401.1"/>
    </source>
</evidence>
<evidence type="ECO:0000313" key="2">
    <source>
        <dbReference type="Proteomes" id="UP001630127"/>
    </source>
</evidence>
<sequence>MENGSQRAKALLQHWWRWCNDGSQHFIFTRCPRNESSLHSQRQQLSCICHELLLHKSVGQTFKGVVGNPPTFVKSTFVLTKNILLVALCLSWLKISYHMYHVSFDSRSRKL</sequence>
<keyword evidence="2" id="KW-1185">Reference proteome</keyword>
<dbReference type="EMBL" id="JBJUIK010000017">
    <property type="protein sequence ID" value="KAL3497401.1"/>
    <property type="molecule type" value="Genomic_DNA"/>
</dbReference>
<accession>A0ABD2XSH5</accession>
<name>A0ABD2XSH5_9GENT</name>
<organism evidence="1 2">
    <name type="scientific">Cinchona calisaya</name>
    <dbReference type="NCBI Taxonomy" id="153742"/>
    <lineage>
        <taxon>Eukaryota</taxon>
        <taxon>Viridiplantae</taxon>
        <taxon>Streptophyta</taxon>
        <taxon>Embryophyta</taxon>
        <taxon>Tracheophyta</taxon>
        <taxon>Spermatophyta</taxon>
        <taxon>Magnoliopsida</taxon>
        <taxon>eudicotyledons</taxon>
        <taxon>Gunneridae</taxon>
        <taxon>Pentapetalae</taxon>
        <taxon>asterids</taxon>
        <taxon>lamiids</taxon>
        <taxon>Gentianales</taxon>
        <taxon>Rubiaceae</taxon>
        <taxon>Cinchonoideae</taxon>
        <taxon>Cinchoneae</taxon>
        <taxon>Cinchona</taxon>
    </lineage>
</organism>
<comment type="caution">
    <text evidence="1">The sequence shown here is derived from an EMBL/GenBank/DDBJ whole genome shotgun (WGS) entry which is preliminary data.</text>
</comment>